<feature type="domain" description="Ig-like" evidence="21">
    <location>
        <begin position="26"/>
        <end position="136"/>
    </location>
</feature>
<evidence type="ECO:0000256" key="13">
    <source>
        <dbReference type="ARBA" id="ARBA00023319"/>
    </source>
</evidence>
<dbReference type="GO" id="GO:0098632">
    <property type="term" value="F:cell-cell adhesion mediator activity"/>
    <property type="evidence" value="ECO:0007669"/>
    <property type="project" value="TreeGrafter"/>
</dbReference>
<feature type="non-terminal residue" evidence="22">
    <location>
        <position position="1"/>
    </location>
</feature>
<dbReference type="PRINTS" id="PR01856">
    <property type="entry name" value="BASIGIN"/>
</dbReference>
<evidence type="ECO:0000256" key="7">
    <source>
        <dbReference type="ARBA" id="ARBA00022902"/>
    </source>
</evidence>
<keyword evidence="4" id="KW-0732">Signal</keyword>
<evidence type="ECO:0000256" key="1">
    <source>
        <dbReference type="ARBA" id="ARBA00004251"/>
    </source>
</evidence>
<evidence type="ECO:0000256" key="4">
    <source>
        <dbReference type="ARBA" id="ARBA00022729"/>
    </source>
</evidence>
<keyword evidence="11" id="KW-1015">Disulfide bond</keyword>
<evidence type="ECO:0000256" key="5">
    <source>
        <dbReference type="ARBA" id="ARBA00022737"/>
    </source>
</evidence>
<comment type="caution">
    <text evidence="22">The sequence shown here is derived from an EMBL/GenBank/DDBJ whole genome shotgun (WGS) entry which is preliminary data.</text>
</comment>
<keyword evidence="7" id="KW-0524">Neurogenesis</keyword>
<dbReference type="PANTHER" id="PTHR10075:SF108">
    <property type="entry name" value="NEUROPLASTIN"/>
    <property type="match status" value="1"/>
</dbReference>
<gene>
    <name evidence="22" type="primary">Nptn</name>
    <name evidence="22" type="ORF">GTO95_0010228</name>
</gene>
<keyword evidence="13" id="KW-0393">Immunoglobulin domain</keyword>
<protein>
    <recommendedName>
        <fullName evidence="17">Neuroplastin</fullName>
    </recommendedName>
    <alternativeName>
        <fullName evidence="18">Stromal cell-derived receptor 1</fullName>
    </alternativeName>
</protein>
<accession>A0A8J7NF74</accession>
<keyword evidence="6" id="KW-0130">Cell adhesion</keyword>
<evidence type="ECO:0000256" key="12">
    <source>
        <dbReference type="ARBA" id="ARBA00023180"/>
    </source>
</evidence>
<evidence type="ECO:0000256" key="17">
    <source>
        <dbReference type="ARBA" id="ARBA00069991"/>
    </source>
</evidence>
<dbReference type="GO" id="GO:0060255">
    <property type="term" value="P:regulation of macromolecule metabolic process"/>
    <property type="evidence" value="ECO:0007669"/>
    <property type="project" value="UniProtKB-ARBA"/>
</dbReference>
<evidence type="ECO:0000256" key="14">
    <source>
        <dbReference type="ARBA" id="ARBA00034105"/>
    </source>
</evidence>
<dbReference type="InterPro" id="IPR036179">
    <property type="entry name" value="Ig-like_dom_sf"/>
</dbReference>
<dbReference type="InterPro" id="IPR007110">
    <property type="entry name" value="Ig-like_dom"/>
</dbReference>
<dbReference type="SMART" id="SM00408">
    <property type="entry name" value="IGc2"/>
    <property type="match status" value="2"/>
</dbReference>
<keyword evidence="9" id="KW-0770">Synapse</keyword>
<evidence type="ECO:0000259" key="21">
    <source>
        <dbReference type="PROSITE" id="PS50835"/>
    </source>
</evidence>
<dbReference type="GO" id="GO:0030425">
    <property type="term" value="C:dendrite"/>
    <property type="evidence" value="ECO:0007669"/>
    <property type="project" value="UniProtKB-ARBA"/>
</dbReference>
<dbReference type="GO" id="GO:0005886">
    <property type="term" value="C:plasma membrane"/>
    <property type="evidence" value="ECO:0007669"/>
    <property type="project" value="UniProtKB-SubCell"/>
</dbReference>
<dbReference type="InterPro" id="IPR013783">
    <property type="entry name" value="Ig-like_fold"/>
</dbReference>
<dbReference type="Gene3D" id="2.60.40.10">
    <property type="entry name" value="Immunoglobulins"/>
    <property type="match status" value="3"/>
</dbReference>
<dbReference type="EMBL" id="JAAWVO010004691">
    <property type="protein sequence ID" value="MBN3312336.1"/>
    <property type="molecule type" value="Genomic_DNA"/>
</dbReference>
<dbReference type="InterPro" id="IPR003599">
    <property type="entry name" value="Ig_sub"/>
</dbReference>
<feature type="compositionally biased region" description="Basic and acidic residues" evidence="19">
    <location>
        <begin position="401"/>
        <end position="411"/>
    </location>
</feature>
<dbReference type="SMART" id="SM00409">
    <property type="entry name" value="IG"/>
    <property type="match status" value="3"/>
</dbReference>
<feature type="domain" description="Ig-like" evidence="21">
    <location>
        <begin position="265"/>
        <end position="363"/>
    </location>
</feature>
<dbReference type="FunFam" id="2.60.40.10:FF:000291">
    <property type="entry name" value="Neuroplastin b"/>
    <property type="match status" value="1"/>
</dbReference>
<dbReference type="GO" id="GO:0007156">
    <property type="term" value="P:homophilic cell adhesion via plasma membrane adhesion molecules"/>
    <property type="evidence" value="ECO:0007669"/>
    <property type="project" value="TreeGrafter"/>
</dbReference>
<feature type="non-terminal residue" evidence="22">
    <location>
        <position position="426"/>
    </location>
</feature>
<keyword evidence="23" id="KW-1185">Reference proteome</keyword>
<comment type="subunit">
    <text evidence="16">Interacts with ATP2B1; this interaction stabilizes ATP2B1 and increases ATPase activity; this interaction controls T cell calcium homeostasis following T cell activation. Interacts with XKR8; promoting its localization at the cell membrane.</text>
</comment>
<evidence type="ECO:0000256" key="9">
    <source>
        <dbReference type="ARBA" id="ARBA00023018"/>
    </source>
</evidence>
<dbReference type="FunFam" id="2.60.40.10:FF:000387">
    <property type="entry name" value="Neuroplastin b"/>
    <property type="match status" value="1"/>
</dbReference>
<name>A0A8J7NF74_ATRSP</name>
<dbReference type="GO" id="GO:0030424">
    <property type="term" value="C:axon"/>
    <property type="evidence" value="ECO:0007669"/>
    <property type="project" value="TreeGrafter"/>
</dbReference>
<evidence type="ECO:0000256" key="19">
    <source>
        <dbReference type="SAM" id="MobiDB-lite"/>
    </source>
</evidence>
<proteinExistence type="predicted"/>
<dbReference type="Pfam" id="PF00047">
    <property type="entry name" value="ig"/>
    <property type="match status" value="1"/>
</dbReference>
<dbReference type="Proteomes" id="UP000736164">
    <property type="component" value="Unassembled WGS sequence"/>
</dbReference>
<dbReference type="GO" id="GO:0050804">
    <property type="term" value="P:modulation of chemical synaptic transmission"/>
    <property type="evidence" value="ECO:0007669"/>
    <property type="project" value="UniProtKB-ARBA"/>
</dbReference>
<dbReference type="InterPro" id="IPR013151">
    <property type="entry name" value="Immunoglobulin_dom"/>
</dbReference>
<feature type="transmembrane region" description="Helical" evidence="20">
    <location>
        <begin position="375"/>
        <end position="395"/>
    </location>
</feature>
<sequence length="426" mass="47646">LIFLFMPAFSRLLPSLLPPPPPLPNPTRFSSPAGFVKSPMSETKLTGDTFELYCDVVGSPTPEIQWWYAEVNRADSFKQLWDGARRRRVSINTAYGANGVSVLRVTRLVLEDSGTYECRASNDPRRNDLRQNPAITWIRAQATISVLQKSQVQRQQCRCWSGLHTQCICLSEPRINSSDDVTLPTDGHQSPPFTLQCNLTNAHNTHDESFWMKNGVEISGTRGKLMNTEYKLVKPRADDAGEYMCVYTFQSAPSANATIYVNASPDITGHKRSENKNEGQSAMLYCKSVGYPHPVWTWSKLEGKVFVVRIPDGPAVLPASACRFFITNKDNYTELNILKLQINSDPGEYQCNATNIIGTSSITTILRVRSHLAPLWPFLGVLAEIIILVVIIVVYEKRKRPDEVPDGKDSIARGLRTDPPAPLFLC</sequence>
<dbReference type="AlphaFoldDB" id="A0A8J7NF74"/>
<organism evidence="22 23">
    <name type="scientific">Atractosteus spatula</name>
    <name type="common">Alligator gar</name>
    <name type="synonym">Lepisosteus spatula</name>
    <dbReference type="NCBI Taxonomy" id="7917"/>
    <lineage>
        <taxon>Eukaryota</taxon>
        <taxon>Metazoa</taxon>
        <taxon>Chordata</taxon>
        <taxon>Craniata</taxon>
        <taxon>Vertebrata</taxon>
        <taxon>Euteleostomi</taxon>
        <taxon>Actinopterygii</taxon>
        <taxon>Neopterygii</taxon>
        <taxon>Holostei</taxon>
        <taxon>Semionotiformes</taxon>
        <taxon>Lepisosteidae</taxon>
        <taxon>Atractosteus</taxon>
    </lineage>
</organism>
<comment type="subcellular location">
    <subcellularLocation>
        <location evidence="1">Cell membrane</location>
        <topology evidence="1">Single-pass type I membrane protein</topology>
    </subcellularLocation>
    <subcellularLocation>
        <location evidence="14">Postsynaptic density</location>
    </subcellularLocation>
</comment>
<keyword evidence="3 20" id="KW-0812">Transmembrane</keyword>
<dbReference type="SUPFAM" id="SSF48726">
    <property type="entry name" value="Immunoglobulin"/>
    <property type="match status" value="3"/>
</dbReference>
<evidence type="ECO:0000256" key="6">
    <source>
        <dbReference type="ARBA" id="ARBA00022889"/>
    </source>
</evidence>
<feature type="region of interest" description="Disordered" evidence="19">
    <location>
        <begin position="401"/>
        <end position="426"/>
    </location>
</feature>
<evidence type="ECO:0000313" key="23">
    <source>
        <dbReference type="Proteomes" id="UP000736164"/>
    </source>
</evidence>
<dbReference type="GO" id="GO:0051239">
    <property type="term" value="P:regulation of multicellular organismal process"/>
    <property type="evidence" value="ECO:0007669"/>
    <property type="project" value="UniProtKB-ARBA"/>
</dbReference>
<keyword evidence="10 20" id="KW-0472">Membrane</keyword>
<dbReference type="PIRSF" id="PIRSF000615">
    <property type="entry name" value="TyrPK_CSF1-R"/>
    <property type="match status" value="1"/>
</dbReference>
<dbReference type="FunFam" id="2.60.40.10:FF:000385">
    <property type="entry name" value="Neuroplastin a"/>
    <property type="match status" value="1"/>
</dbReference>
<dbReference type="PROSITE" id="PS50835">
    <property type="entry name" value="IG_LIKE"/>
    <property type="match status" value="3"/>
</dbReference>
<feature type="domain" description="Ig-like" evidence="21">
    <location>
        <begin position="173"/>
        <end position="262"/>
    </location>
</feature>
<evidence type="ECO:0000256" key="2">
    <source>
        <dbReference type="ARBA" id="ARBA00022475"/>
    </source>
</evidence>
<evidence type="ECO:0000256" key="11">
    <source>
        <dbReference type="ARBA" id="ARBA00023157"/>
    </source>
</evidence>
<dbReference type="GO" id="GO:0070593">
    <property type="term" value="P:dendrite self-avoidance"/>
    <property type="evidence" value="ECO:0007669"/>
    <property type="project" value="TreeGrafter"/>
</dbReference>
<dbReference type="Pfam" id="PF13927">
    <property type="entry name" value="Ig_3"/>
    <property type="match status" value="2"/>
</dbReference>
<evidence type="ECO:0000256" key="8">
    <source>
        <dbReference type="ARBA" id="ARBA00022989"/>
    </source>
</evidence>
<dbReference type="GO" id="GO:0014069">
    <property type="term" value="C:postsynaptic density"/>
    <property type="evidence" value="ECO:0007669"/>
    <property type="project" value="UniProtKB-SubCell"/>
</dbReference>
<keyword evidence="5" id="KW-0677">Repeat</keyword>
<keyword evidence="8 20" id="KW-1133">Transmembrane helix</keyword>
<evidence type="ECO:0000256" key="18">
    <source>
        <dbReference type="ARBA" id="ARBA00081203"/>
    </source>
</evidence>
<dbReference type="PANTHER" id="PTHR10075">
    <property type="entry name" value="BASIGIN RELATED"/>
    <property type="match status" value="1"/>
</dbReference>
<evidence type="ECO:0000256" key="10">
    <source>
        <dbReference type="ARBA" id="ARBA00023136"/>
    </source>
</evidence>
<keyword evidence="2" id="KW-1003">Cell membrane</keyword>
<dbReference type="InterPro" id="IPR003598">
    <property type="entry name" value="Ig_sub2"/>
</dbReference>
<evidence type="ECO:0000256" key="3">
    <source>
        <dbReference type="ARBA" id="ARBA00022692"/>
    </source>
</evidence>
<keyword evidence="12" id="KW-0325">Glycoprotein</keyword>
<dbReference type="GO" id="GO:0007411">
    <property type="term" value="P:axon guidance"/>
    <property type="evidence" value="ECO:0007669"/>
    <property type="project" value="TreeGrafter"/>
</dbReference>
<evidence type="ECO:0000313" key="22">
    <source>
        <dbReference type="EMBL" id="MBN3312336.1"/>
    </source>
</evidence>
<reference evidence="22" key="1">
    <citation type="journal article" date="2021" name="Cell">
        <title>Tracing the genetic footprints of vertebrate landing in non-teleost ray-finned fishes.</title>
        <authorList>
            <person name="Bi X."/>
            <person name="Wang K."/>
            <person name="Yang L."/>
            <person name="Pan H."/>
            <person name="Jiang H."/>
            <person name="Wei Q."/>
            <person name="Fang M."/>
            <person name="Yu H."/>
            <person name="Zhu C."/>
            <person name="Cai Y."/>
            <person name="He Y."/>
            <person name="Gan X."/>
            <person name="Zeng H."/>
            <person name="Yu D."/>
            <person name="Zhu Y."/>
            <person name="Jiang H."/>
            <person name="Qiu Q."/>
            <person name="Yang H."/>
            <person name="Zhang Y.E."/>
            <person name="Wang W."/>
            <person name="Zhu M."/>
            <person name="He S."/>
            <person name="Zhang G."/>
        </authorList>
    </citation>
    <scope>NUCLEOTIDE SEQUENCE</scope>
    <source>
        <strain evidence="22">Allg_001</strain>
    </source>
</reference>
<evidence type="ECO:0000256" key="16">
    <source>
        <dbReference type="ARBA" id="ARBA00062520"/>
    </source>
</evidence>
<evidence type="ECO:0000256" key="15">
    <source>
        <dbReference type="ARBA" id="ARBA00058598"/>
    </source>
</evidence>
<comment type="function">
    <text evidence="15">Probable homophilic and heterophilic cell adhesion molecule involved in long term potentiation at hippocampal excitatory synapses through activation of p38MAPK. May also regulate neurite outgrowth by activating the FGFR1 signaling pathway. May play a role in synaptic plasticity. Also acts as a chaperone for ATP2B1; stabilizes ATP2B1 and increases its ATPase activity. Promotes localization of XKR8 at the cell membrane.</text>
</comment>
<evidence type="ECO:0000256" key="20">
    <source>
        <dbReference type="SAM" id="Phobius"/>
    </source>
</evidence>